<sequence length="161" mass="17764">MSHKEERPWRLRWRLLFSSAVRPCSVLPPCSSAPATATIPSSVAALKAAAVSDVIDVRHRGRGGAGIAAGIATGLILGGIIASQPRYYGPRGYDYQYYYGGPPPLFYGPQVFYPPGYYGPVMRPAYGPRGDWLSYCFSRYRSFDPVSGTYMGYDGRRHPCR</sequence>
<keyword evidence="4" id="KW-0472">Membrane</keyword>
<reference evidence="8" key="1">
    <citation type="submission" date="2018-08" db="EMBL/GenBank/DDBJ databases">
        <authorList>
            <person name="Kim S.-J."/>
            <person name="Jung G.-Y."/>
        </authorList>
    </citation>
    <scope>NUCLEOTIDE SEQUENCE [LARGE SCALE GENOMIC DNA]</scope>
    <source>
        <strain evidence="8">GY_H</strain>
    </source>
</reference>
<dbReference type="EMBL" id="QRGO01000001">
    <property type="protein sequence ID" value="RDV05190.1"/>
    <property type="molecule type" value="Genomic_DNA"/>
</dbReference>
<keyword evidence="4" id="KW-1003">Cell membrane</keyword>
<accession>A0A371BCA1</accession>
<name>A0A371BCA1_9BRAD</name>
<evidence type="ECO:0000256" key="5">
    <source>
        <dbReference type="ARBA" id="ARBA00022734"/>
    </source>
</evidence>
<evidence type="ECO:0000256" key="6">
    <source>
        <dbReference type="ARBA" id="ARBA00025321"/>
    </source>
</evidence>
<protein>
    <recommendedName>
        <fullName evidence="3">Lectin-like protein BA14k</fullName>
    </recommendedName>
</protein>
<organism evidence="7 8">
    <name type="scientific">Undibacter mobilis</name>
    <dbReference type="NCBI Taxonomy" id="2292256"/>
    <lineage>
        <taxon>Bacteria</taxon>
        <taxon>Pseudomonadati</taxon>
        <taxon>Pseudomonadota</taxon>
        <taxon>Alphaproteobacteria</taxon>
        <taxon>Hyphomicrobiales</taxon>
        <taxon>Nitrobacteraceae</taxon>
        <taxon>Undibacter</taxon>
    </lineage>
</organism>
<proteinExistence type="inferred from homology"/>
<dbReference type="GO" id="GO:0030246">
    <property type="term" value="F:carbohydrate binding"/>
    <property type="evidence" value="ECO:0007669"/>
    <property type="project" value="UniProtKB-KW"/>
</dbReference>
<comment type="caution">
    <text evidence="7">The sequence shown here is derived from an EMBL/GenBank/DDBJ whole genome shotgun (WGS) entry which is preliminary data.</text>
</comment>
<gene>
    <name evidence="7" type="ORF">DXH78_11805</name>
</gene>
<evidence type="ECO:0000256" key="2">
    <source>
        <dbReference type="ARBA" id="ARBA00010270"/>
    </source>
</evidence>
<evidence type="ECO:0000313" key="7">
    <source>
        <dbReference type="EMBL" id="RDV05190.1"/>
    </source>
</evidence>
<evidence type="ECO:0000256" key="3">
    <source>
        <dbReference type="ARBA" id="ARBA00020552"/>
    </source>
</evidence>
<dbReference type="InterPro" id="IPR012413">
    <property type="entry name" value="BA14K"/>
</dbReference>
<evidence type="ECO:0000256" key="1">
    <source>
        <dbReference type="ARBA" id="ARBA00004167"/>
    </source>
</evidence>
<dbReference type="Proteomes" id="UP000263993">
    <property type="component" value="Unassembled WGS sequence"/>
</dbReference>
<dbReference type="GO" id="GO:0016020">
    <property type="term" value="C:membrane"/>
    <property type="evidence" value="ECO:0007669"/>
    <property type="project" value="UniProtKB-SubCell"/>
</dbReference>
<comment type="subcellular location">
    <subcellularLocation>
        <location evidence="1">Membrane</location>
        <topology evidence="1">Single-pass membrane protein</topology>
    </subcellularLocation>
</comment>
<keyword evidence="8" id="KW-1185">Reference proteome</keyword>
<comment type="function">
    <text evidence="6">Has immunoglobulin-binding and hemagglutination properties, and can bind to mannose. Essential for virulence. May be involved in LPS biosynthesis or polysaccharide transport.</text>
</comment>
<comment type="similarity">
    <text evidence="2">Belongs to the BA14k family.</text>
</comment>
<evidence type="ECO:0000256" key="4">
    <source>
        <dbReference type="ARBA" id="ARBA00022475"/>
    </source>
</evidence>
<keyword evidence="5" id="KW-0430">Lectin</keyword>
<evidence type="ECO:0000313" key="8">
    <source>
        <dbReference type="Proteomes" id="UP000263993"/>
    </source>
</evidence>
<dbReference type="AlphaFoldDB" id="A0A371BCA1"/>
<dbReference type="Pfam" id="PF07886">
    <property type="entry name" value="BA14K"/>
    <property type="match status" value="1"/>
</dbReference>
<dbReference type="OrthoDB" id="7478836at2"/>